<dbReference type="Gene3D" id="3.90.930.1">
    <property type="match status" value="1"/>
</dbReference>
<proteinExistence type="predicted"/>
<name>A0A2S1LPU8_9FLAO</name>
<dbReference type="OrthoDB" id="830908at2"/>
<evidence type="ECO:0000256" key="1">
    <source>
        <dbReference type="SAM" id="SignalP"/>
    </source>
</evidence>
<evidence type="ECO:0000313" key="3">
    <source>
        <dbReference type="Proteomes" id="UP000244677"/>
    </source>
</evidence>
<dbReference type="Pfam" id="PF07661">
    <property type="entry name" value="MORN_2"/>
    <property type="match status" value="1"/>
</dbReference>
<accession>A0A2S1LPU8</accession>
<dbReference type="RefSeq" id="WP_108737321.1">
    <property type="nucleotide sequence ID" value="NZ_CP020919.1"/>
</dbReference>
<feature type="chain" id="PRO_5015429249" evidence="1">
    <location>
        <begin position="31"/>
        <end position="243"/>
    </location>
</feature>
<dbReference type="Proteomes" id="UP000244677">
    <property type="component" value="Chromosome"/>
</dbReference>
<dbReference type="KEGG" id="fki:FK004_11225"/>
<feature type="signal peptide" evidence="1">
    <location>
        <begin position="1"/>
        <end position="30"/>
    </location>
</feature>
<keyword evidence="3" id="KW-1185">Reference proteome</keyword>
<keyword evidence="1" id="KW-0732">Signal</keyword>
<protein>
    <submittedName>
        <fullName evidence="2">Uncharacterized protein</fullName>
    </submittedName>
</protein>
<reference evidence="2 3" key="1">
    <citation type="submission" date="2017-04" db="EMBL/GenBank/DDBJ databases">
        <title>Complete genome sequence of Flavobacterium kingsejong AJ004.</title>
        <authorList>
            <person name="Lee P.C."/>
        </authorList>
    </citation>
    <scope>NUCLEOTIDE SEQUENCE [LARGE SCALE GENOMIC DNA]</scope>
    <source>
        <strain evidence="2 3">AJ004</strain>
    </source>
</reference>
<organism evidence="2 3">
    <name type="scientific">Flavobacterium kingsejongi</name>
    <dbReference type="NCBI Taxonomy" id="1678728"/>
    <lineage>
        <taxon>Bacteria</taxon>
        <taxon>Pseudomonadati</taxon>
        <taxon>Bacteroidota</taxon>
        <taxon>Flavobacteriia</taxon>
        <taxon>Flavobacteriales</taxon>
        <taxon>Flavobacteriaceae</taxon>
        <taxon>Flavobacterium</taxon>
    </lineage>
</organism>
<dbReference type="InterPro" id="IPR011652">
    <property type="entry name" value="MORN_2"/>
</dbReference>
<evidence type="ECO:0000313" key="2">
    <source>
        <dbReference type="EMBL" id="AWG25749.1"/>
    </source>
</evidence>
<sequence>MLLKNPAALILPMKNSLLLLFLSAVQFLNAQSNDTLLTKKGDVVYYDFNGKVASRLTFVNNLPQNGSATRFYFSNRHYIRTFYTNGKITKIQNAVNNYIQQEEIIQDNESRQVTRFYPNSKVRFSYRTHKGHLDGTIRHYNEKGTLLYEALLHEGHFSNGTLWILNMDYDGYKGTQADYIVLKHYTLRTIIEGHIVANTIVFFIKTITHNPLHPDLTDYFLSPEDLYDNMIISHDLRDLRLRN</sequence>
<dbReference type="EMBL" id="CP020919">
    <property type="protein sequence ID" value="AWG25749.1"/>
    <property type="molecule type" value="Genomic_DNA"/>
</dbReference>
<gene>
    <name evidence="2" type="ORF">FK004_11225</name>
</gene>
<dbReference type="AlphaFoldDB" id="A0A2S1LPU8"/>